<accession>A0A9P9EDI1</accession>
<feature type="transmembrane region" description="Helical" evidence="2">
    <location>
        <begin position="592"/>
        <end position="619"/>
    </location>
</feature>
<feature type="region of interest" description="Disordered" evidence="1">
    <location>
        <begin position="1"/>
        <end position="34"/>
    </location>
</feature>
<dbReference type="EMBL" id="JAGMWT010000002">
    <property type="protein sequence ID" value="KAH7135895.1"/>
    <property type="molecule type" value="Genomic_DNA"/>
</dbReference>
<comment type="caution">
    <text evidence="3">The sequence shown here is derived from an EMBL/GenBank/DDBJ whole genome shotgun (WGS) entry which is preliminary data.</text>
</comment>
<keyword evidence="2" id="KW-0472">Membrane</keyword>
<evidence type="ECO:0000313" key="3">
    <source>
        <dbReference type="EMBL" id="KAH7135895.1"/>
    </source>
</evidence>
<protein>
    <submittedName>
        <fullName evidence="3">Uncharacterized protein</fullName>
    </submittedName>
</protein>
<dbReference type="AlphaFoldDB" id="A0A9P9EDI1"/>
<keyword evidence="2" id="KW-1133">Transmembrane helix</keyword>
<gene>
    <name evidence="3" type="ORF">B0J11DRAFT_174255</name>
</gene>
<organism evidence="3 4">
    <name type="scientific">Dendryphion nanum</name>
    <dbReference type="NCBI Taxonomy" id="256645"/>
    <lineage>
        <taxon>Eukaryota</taxon>
        <taxon>Fungi</taxon>
        <taxon>Dikarya</taxon>
        <taxon>Ascomycota</taxon>
        <taxon>Pezizomycotina</taxon>
        <taxon>Dothideomycetes</taxon>
        <taxon>Pleosporomycetidae</taxon>
        <taxon>Pleosporales</taxon>
        <taxon>Torulaceae</taxon>
        <taxon>Dendryphion</taxon>
    </lineage>
</organism>
<feature type="transmembrane region" description="Helical" evidence="2">
    <location>
        <begin position="72"/>
        <end position="96"/>
    </location>
</feature>
<proteinExistence type="predicted"/>
<feature type="transmembrane region" description="Helical" evidence="2">
    <location>
        <begin position="116"/>
        <end position="142"/>
    </location>
</feature>
<reference evidence="3" key="1">
    <citation type="journal article" date="2021" name="Nat. Commun.">
        <title>Genetic determinants of endophytism in the Arabidopsis root mycobiome.</title>
        <authorList>
            <person name="Mesny F."/>
            <person name="Miyauchi S."/>
            <person name="Thiergart T."/>
            <person name="Pickel B."/>
            <person name="Atanasova L."/>
            <person name="Karlsson M."/>
            <person name="Huettel B."/>
            <person name="Barry K.W."/>
            <person name="Haridas S."/>
            <person name="Chen C."/>
            <person name="Bauer D."/>
            <person name="Andreopoulos W."/>
            <person name="Pangilinan J."/>
            <person name="LaButti K."/>
            <person name="Riley R."/>
            <person name="Lipzen A."/>
            <person name="Clum A."/>
            <person name="Drula E."/>
            <person name="Henrissat B."/>
            <person name="Kohler A."/>
            <person name="Grigoriev I.V."/>
            <person name="Martin F.M."/>
            <person name="Hacquard S."/>
        </authorList>
    </citation>
    <scope>NUCLEOTIDE SEQUENCE</scope>
    <source>
        <strain evidence="3">MPI-CAGE-CH-0243</strain>
    </source>
</reference>
<feature type="transmembrane region" description="Helical" evidence="2">
    <location>
        <begin position="191"/>
        <end position="214"/>
    </location>
</feature>
<sequence length="747" mass="83797">MEDARTSQSSLFSSNPKSLLPFDDSSDTRSSLKQSRLPRWRFGKQGPAYEPIRMKHKLSARQAASHVDDQNLVALILLYLTLTIPILVLISWWMFVYRNQNLDMIKSAPIGGRLDLVVAKGIDVLCSAILAPLGMAFLNLLWFRLARISVCNEKDKGAVSLKAILELSTTYGGTYDPWKLWTLFRASRHRFTLFGILTLLSAISTSLFVNVIAYEAIYVKQPFSSGTNWTLSQLPSYADNTTSERSTKNFGTDELRQLNLNFVSSMYSISYAMDRDMDDDNHRLSGVYINPNVTKHSLKQTPTQIQQLWNVPAIRLGVACKPANITDFSISFTDAQTGDIAQVTAVSDDAYYNGSTELSRAQLRSLYSQRFYLTLQTSESALLAVYEIMAAPVAGFSIPEIPPQTSKFGTIYAANVADYKNETIAGYNLKRKDNIYGIICRIQRQHGKANLTASDLQSARKWSIDQYNFEEDKPRNTTNFLSYVASQFSNYRPPQSTGLHWDAVGEILGTGAGKGPNYWNINDGVISQNKTIPVFSANPVNFTTYAYNFLYAASRMETAIWDIVMANPERLKDARPYTVGGRQMVLKYRICYIPGLLVAGLITLSLAAAIVFGMTWYSLGTLSAHTDRVVDGLRFVADFTAAVREDENLADANKWSRHRLDRFGQSLRLRYIVDHGSLRLRSEFAERELQPLLKEKEVVDEEDTKGDVKADQQVEIRGIAEGDGMDDMLIRRSEPNAFGRGSLRGKA</sequence>
<feature type="compositionally biased region" description="Polar residues" evidence="1">
    <location>
        <begin position="1"/>
        <end position="17"/>
    </location>
</feature>
<evidence type="ECO:0000313" key="4">
    <source>
        <dbReference type="Proteomes" id="UP000700596"/>
    </source>
</evidence>
<evidence type="ECO:0000256" key="2">
    <source>
        <dbReference type="SAM" id="Phobius"/>
    </source>
</evidence>
<keyword evidence="2" id="KW-0812">Transmembrane</keyword>
<evidence type="ECO:0000256" key="1">
    <source>
        <dbReference type="SAM" id="MobiDB-lite"/>
    </source>
</evidence>
<keyword evidence="4" id="KW-1185">Reference proteome</keyword>
<dbReference type="Proteomes" id="UP000700596">
    <property type="component" value="Unassembled WGS sequence"/>
</dbReference>
<dbReference type="OrthoDB" id="3792378at2759"/>
<name>A0A9P9EDI1_9PLEO</name>